<dbReference type="EnsemblBacteria" id="ABF41065">
    <property type="protein sequence ID" value="ABF41065"/>
    <property type="gene ID" value="Acid345_2064"/>
</dbReference>
<dbReference type="OrthoDB" id="9809324at2"/>
<dbReference type="EMBL" id="CP000360">
    <property type="protein sequence ID" value="ABF41065.1"/>
    <property type="molecule type" value="Genomic_DNA"/>
</dbReference>
<evidence type="ECO:0000313" key="3">
    <source>
        <dbReference type="Proteomes" id="UP000002432"/>
    </source>
</evidence>
<keyword evidence="3" id="KW-1185">Reference proteome</keyword>
<dbReference type="Pfam" id="PF13304">
    <property type="entry name" value="AAA_21"/>
    <property type="match status" value="1"/>
</dbReference>
<dbReference type="InterPro" id="IPR003959">
    <property type="entry name" value="ATPase_AAA_core"/>
</dbReference>
<sequence length="421" mass="47522">MLIRYSVENFRSIRDRQELSLVASALKDLPNALIRVEDFSQSLLPVVAIYGANASGKTNLLKALRFVCDSVRDSQRLWAPANQIERPPFRMDEFRSRASAFEVDFLVSGSRFRYSFSLNDEEILSESLQAFPQGKSQLWYERENGKFTFGRSLYGENRTIESLTRRNSLFLSAAAQNNHVLLTPIFDWFCEQDFVLGGRSVSPNDRVVSLCKDDSHRDLLLKLLAAADLGVTGYRVEESEWPDEAKKIFDHVKQLLPSAVKMPDKLATLMLVHGAGENEAVFPITEESSGTSALLKIIGPAIKSLEHGSVLCVDELDASLHPLLALHLVKMFNDSETNPKGAQLVFNTHDTNLLDNDVLRRDQVWFTEKDRRGATHLYPLSDFRPRRNENLERGYLQGRFGAIPFLGTAKFHPLGSSEDNE</sequence>
<feature type="domain" description="ATPase AAA-type core" evidence="1">
    <location>
        <begin position="46"/>
        <end position="355"/>
    </location>
</feature>
<dbReference type="InterPro" id="IPR027417">
    <property type="entry name" value="P-loop_NTPase"/>
</dbReference>
<dbReference type="GO" id="GO:0016887">
    <property type="term" value="F:ATP hydrolysis activity"/>
    <property type="evidence" value="ECO:0007669"/>
    <property type="project" value="InterPro"/>
</dbReference>
<name>Q1IPY5_KORVE</name>
<gene>
    <name evidence="2" type="ordered locus">Acid345_2064</name>
</gene>
<dbReference type="HOGENOM" id="CLU_046693_2_0_0"/>
<dbReference type="PANTHER" id="PTHR40396:SF1">
    <property type="entry name" value="ATPASE AAA-TYPE CORE DOMAIN-CONTAINING PROTEIN"/>
    <property type="match status" value="1"/>
</dbReference>
<organism evidence="2 3">
    <name type="scientific">Koribacter versatilis (strain Ellin345)</name>
    <dbReference type="NCBI Taxonomy" id="204669"/>
    <lineage>
        <taxon>Bacteria</taxon>
        <taxon>Pseudomonadati</taxon>
        <taxon>Acidobacteriota</taxon>
        <taxon>Terriglobia</taxon>
        <taxon>Terriglobales</taxon>
        <taxon>Candidatus Korobacteraceae</taxon>
        <taxon>Candidatus Korobacter</taxon>
    </lineage>
</organism>
<dbReference type="KEGG" id="aba:Acid345_2064"/>
<accession>Q1IPY5</accession>
<dbReference type="AlphaFoldDB" id="Q1IPY5"/>
<dbReference type="Proteomes" id="UP000002432">
    <property type="component" value="Chromosome"/>
</dbReference>
<evidence type="ECO:0000259" key="1">
    <source>
        <dbReference type="Pfam" id="PF13304"/>
    </source>
</evidence>
<dbReference type="GO" id="GO:0005524">
    <property type="term" value="F:ATP binding"/>
    <property type="evidence" value="ECO:0007669"/>
    <property type="project" value="InterPro"/>
</dbReference>
<evidence type="ECO:0000313" key="2">
    <source>
        <dbReference type="EMBL" id="ABF41065.1"/>
    </source>
</evidence>
<dbReference type="STRING" id="204669.Acid345_2064"/>
<proteinExistence type="predicted"/>
<dbReference type="eggNOG" id="COG1106">
    <property type="taxonomic scope" value="Bacteria"/>
</dbReference>
<dbReference type="SUPFAM" id="SSF52540">
    <property type="entry name" value="P-loop containing nucleoside triphosphate hydrolases"/>
    <property type="match status" value="1"/>
</dbReference>
<dbReference type="Gene3D" id="3.40.50.300">
    <property type="entry name" value="P-loop containing nucleotide triphosphate hydrolases"/>
    <property type="match status" value="1"/>
</dbReference>
<dbReference type="PANTHER" id="PTHR40396">
    <property type="entry name" value="ATPASE-LIKE PROTEIN"/>
    <property type="match status" value="1"/>
</dbReference>
<reference evidence="2 3" key="1">
    <citation type="journal article" date="2009" name="Appl. Environ. Microbiol.">
        <title>Three genomes from the phylum Acidobacteria provide insight into the lifestyles of these microorganisms in soils.</title>
        <authorList>
            <person name="Ward N.L."/>
            <person name="Challacombe J.F."/>
            <person name="Janssen P.H."/>
            <person name="Henrissat B."/>
            <person name="Coutinho P.M."/>
            <person name="Wu M."/>
            <person name="Xie G."/>
            <person name="Haft D.H."/>
            <person name="Sait M."/>
            <person name="Badger J."/>
            <person name="Barabote R.D."/>
            <person name="Bradley B."/>
            <person name="Brettin T.S."/>
            <person name="Brinkac L.M."/>
            <person name="Bruce D."/>
            <person name="Creasy T."/>
            <person name="Daugherty S.C."/>
            <person name="Davidsen T.M."/>
            <person name="DeBoy R.T."/>
            <person name="Detter J.C."/>
            <person name="Dodson R.J."/>
            <person name="Durkin A.S."/>
            <person name="Ganapathy A."/>
            <person name="Gwinn-Giglio M."/>
            <person name="Han C.S."/>
            <person name="Khouri H."/>
            <person name="Kiss H."/>
            <person name="Kothari S.P."/>
            <person name="Madupu R."/>
            <person name="Nelson K.E."/>
            <person name="Nelson W.C."/>
            <person name="Paulsen I."/>
            <person name="Penn K."/>
            <person name="Ren Q."/>
            <person name="Rosovitz M.J."/>
            <person name="Selengut J.D."/>
            <person name="Shrivastava S."/>
            <person name="Sullivan S.A."/>
            <person name="Tapia R."/>
            <person name="Thompson L.S."/>
            <person name="Watkins K.L."/>
            <person name="Yang Q."/>
            <person name="Yu C."/>
            <person name="Zafar N."/>
            <person name="Zhou L."/>
            <person name="Kuske C.R."/>
        </authorList>
    </citation>
    <scope>NUCLEOTIDE SEQUENCE [LARGE SCALE GENOMIC DNA]</scope>
    <source>
        <strain evidence="2 3">Ellin345</strain>
    </source>
</reference>
<protein>
    <recommendedName>
        <fullName evidence="1">ATPase AAA-type core domain-containing protein</fullName>
    </recommendedName>
</protein>